<evidence type="ECO:0000256" key="6">
    <source>
        <dbReference type="ARBA" id="ARBA00023295"/>
    </source>
</evidence>
<evidence type="ECO:0000256" key="5">
    <source>
        <dbReference type="ARBA" id="ARBA00022801"/>
    </source>
</evidence>
<dbReference type="GO" id="GO:0009251">
    <property type="term" value="P:glucan catabolic process"/>
    <property type="evidence" value="ECO:0007669"/>
    <property type="project" value="TreeGrafter"/>
</dbReference>
<proteinExistence type="inferred from homology"/>
<comment type="caution">
    <text evidence="9">The sequence shown here is derived from an EMBL/GenBank/DDBJ whole genome shotgun (WGS) entry which is preliminary data.</text>
</comment>
<dbReference type="SUPFAM" id="SSF51445">
    <property type="entry name" value="(Trans)glycosidases"/>
    <property type="match status" value="1"/>
</dbReference>
<dbReference type="InterPro" id="IPR019800">
    <property type="entry name" value="Glyco_hydro_3_AS"/>
</dbReference>
<dbReference type="InterPro" id="IPR051915">
    <property type="entry name" value="Cellulose_Degrad_GH3"/>
</dbReference>
<dbReference type="EC" id="3.2.1.21" evidence="3"/>
<feature type="domain" description="Fibronectin type III-like" evidence="8">
    <location>
        <begin position="673"/>
        <end position="742"/>
    </location>
</feature>
<dbReference type="NCBIfam" id="NF011678">
    <property type="entry name" value="PRK15098.1"/>
    <property type="match status" value="1"/>
</dbReference>
<dbReference type="PRINTS" id="PR00133">
    <property type="entry name" value="GLHYDRLASE3"/>
</dbReference>
<name>A0A3D9L2W8_MARFU</name>
<protein>
    <recommendedName>
        <fullName evidence="3">beta-glucosidase</fullName>
        <ecNumber evidence="3">3.2.1.21</ecNumber>
    </recommendedName>
</protein>
<dbReference type="Pfam" id="PF00933">
    <property type="entry name" value="Glyco_hydro_3"/>
    <property type="match status" value="1"/>
</dbReference>
<dbReference type="InterPro" id="IPR002772">
    <property type="entry name" value="Glyco_hydro_3_C"/>
</dbReference>
<organism evidence="9 10">
    <name type="scientific">Marinoscillum furvescens DSM 4134</name>
    <dbReference type="NCBI Taxonomy" id="1122208"/>
    <lineage>
        <taxon>Bacteria</taxon>
        <taxon>Pseudomonadati</taxon>
        <taxon>Bacteroidota</taxon>
        <taxon>Cytophagia</taxon>
        <taxon>Cytophagales</taxon>
        <taxon>Reichenbachiellaceae</taxon>
        <taxon>Marinoscillum</taxon>
    </lineage>
</organism>
<evidence type="ECO:0000256" key="1">
    <source>
        <dbReference type="ARBA" id="ARBA00000448"/>
    </source>
</evidence>
<reference evidence="9 10" key="1">
    <citation type="submission" date="2018-07" db="EMBL/GenBank/DDBJ databases">
        <title>Genomic Encyclopedia of Type Strains, Phase IV (KMG-IV): sequencing the most valuable type-strain genomes for metagenomic binning, comparative biology and taxonomic classification.</title>
        <authorList>
            <person name="Goeker M."/>
        </authorList>
    </citation>
    <scope>NUCLEOTIDE SEQUENCE [LARGE SCALE GENOMIC DNA]</scope>
    <source>
        <strain evidence="9 10">DSM 4134</strain>
    </source>
</reference>
<dbReference type="PANTHER" id="PTHR30620">
    <property type="entry name" value="PERIPLASMIC BETA-GLUCOSIDASE-RELATED"/>
    <property type="match status" value="1"/>
</dbReference>
<evidence type="ECO:0000256" key="2">
    <source>
        <dbReference type="ARBA" id="ARBA00005336"/>
    </source>
</evidence>
<comment type="similarity">
    <text evidence="2 7">Belongs to the glycosyl hydrolase 3 family.</text>
</comment>
<dbReference type="Gene3D" id="2.60.40.10">
    <property type="entry name" value="Immunoglobulins"/>
    <property type="match status" value="1"/>
</dbReference>
<dbReference type="SUPFAM" id="SSF52279">
    <property type="entry name" value="Beta-D-glucan exohydrolase, C-terminal domain"/>
    <property type="match status" value="1"/>
</dbReference>
<dbReference type="Pfam" id="PF14310">
    <property type="entry name" value="Fn3-like"/>
    <property type="match status" value="1"/>
</dbReference>
<keyword evidence="10" id="KW-1185">Reference proteome</keyword>
<dbReference type="InterPro" id="IPR013783">
    <property type="entry name" value="Ig-like_fold"/>
</dbReference>
<dbReference type="PANTHER" id="PTHR30620:SF16">
    <property type="entry name" value="LYSOSOMAL BETA GLUCOSIDASE"/>
    <property type="match status" value="1"/>
</dbReference>
<comment type="catalytic activity">
    <reaction evidence="1">
        <text>Hydrolysis of terminal, non-reducing beta-D-glucosyl residues with release of beta-D-glucose.</text>
        <dbReference type="EC" id="3.2.1.21"/>
    </reaction>
</comment>
<sequence length="754" mass="82377">MMLVLILSGILVEAQSTMDEKDEKIARQVQELLDKMTLAEKVGQTNLYNGTWEFTGPVPADDNSQEKAELIKNGGVGGMLNVLTAKGTREAQKLAVENSRLGIPLIFGYDVIHGYRTMLPVPLAQAASWDPEVARKGAEVAAREAAASGLHWTFSPMIDISRDARWGRIMESAGEDAFLTSVMTKAWVEGYQGEDLSAVHTIAACAKHFAAYGFAEGGRDYNTVQISDQTLYNVVLPPFKVAADAGVATFMNAFNELNGVPANGSEFLQRDILKGKWGFDGFVVSDWGSIGEMITHGFAANDKDAARKAMRAGSDMDMEARAYEKHLEALVSSGELDEKILDDAVRRILTIKFKLGLFEDPYRYCDEQRESESIGTTENLAVAREAGRKSIVLLKNDKGLLPLPKDVKSIAVIGQLANSKDVPLGSWRAQAVTNSAVSVLEGIESAVSSDTEVTFAKGYTLTTGRRTFIHELTIVPEDETGFDEAIAVAKSAEVTVLVLGEDCFQTGEGRSQTDIQLKGSQLALFRELMKVNQNIVVVLMNGRPLAIPELAAEAPALVETWFAGSQAGHSIADVLFGKYNPSGKLPVSFPYHVGQEPLYYDRKSTGRPQTNATDDGLVFWSHYTDAPNEALYPFGYGLSYANFAYDQLKLSKSDNGVTVSVSITNTSSLDGIETVQVYVHDVVASWTQPTKRLVAYKQVELKAGSTYTVEFELTEQELGFYHQGYEFYAEDGTFVVMVGGNSRDVLKKSIDLSF</sequence>
<dbReference type="EMBL" id="QREG01000012">
    <property type="protein sequence ID" value="RED97408.1"/>
    <property type="molecule type" value="Genomic_DNA"/>
</dbReference>
<dbReference type="Proteomes" id="UP000256779">
    <property type="component" value="Unassembled WGS sequence"/>
</dbReference>
<keyword evidence="5 7" id="KW-0378">Hydrolase</keyword>
<dbReference type="InterPro" id="IPR036962">
    <property type="entry name" value="Glyco_hydro_3_N_sf"/>
</dbReference>
<keyword evidence="4" id="KW-0732">Signal</keyword>
<dbReference type="Gene3D" id="3.20.20.300">
    <property type="entry name" value="Glycoside hydrolase, family 3, N-terminal domain"/>
    <property type="match status" value="1"/>
</dbReference>
<evidence type="ECO:0000256" key="4">
    <source>
        <dbReference type="ARBA" id="ARBA00022729"/>
    </source>
</evidence>
<evidence type="ECO:0000313" key="9">
    <source>
        <dbReference type="EMBL" id="RED97408.1"/>
    </source>
</evidence>
<evidence type="ECO:0000259" key="8">
    <source>
        <dbReference type="SMART" id="SM01217"/>
    </source>
</evidence>
<dbReference type="InterPro" id="IPR026891">
    <property type="entry name" value="Fn3-like"/>
</dbReference>
<dbReference type="InterPro" id="IPR017853">
    <property type="entry name" value="GH"/>
</dbReference>
<dbReference type="InterPro" id="IPR001764">
    <property type="entry name" value="Glyco_hydro_3_N"/>
</dbReference>
<evidence type="ECO:0000256" key="7">
    <source>
        <dbReference type="RuleBase" id="RU361161"/>
    </source>
</evidence>
<dbReference type="SMART" id="SM01217">
    <property type="entry name" value="Fn3_like"/>
    <property type="match status" value="1"/>
</dbReference>
<keyword evidence="6 7" id="KW-0326">Glycosidase</keyword>
<gene>
    <name evidence="9" type="ORF">C7460_11217</name>
</gene>
<dbReference type="AlphaFoldDB" id="A0A3D9L2W8"/>
<dbReference type="Pfam" id="PF01915">
    <property type="entry name" value="Glyco_hydro_3_C"/>
    <property type="match status" value="1"/>
</dbReference>
<accession>A0A3D9L2W8</accession>
<dbReference type="Gene3D" id="3.40.50.1700">
    <property type="entry name" value="Glycoside hydrolase family 3 C-terminal domain"/>
    <property type="match status" value="1"/>
</dbReference>
<evidence type="ECO:0000313" key="10">
    <source>
        <dbReference type="Proteomes" id="UP000256779"/>
    </source>
</evidence>
<dbReference type="GO" id="GO:0008422">
    <property type="term" value="F:beta-glucosidase activity"/>
    <property type="evidence" value="ECO:0007669"/>
    <property type="project" value="UniProtKB-EC"/>
</dbReference>
<dbReference type="InterPro" id="IPR036881">
    <property type="entry name" value="Glyco_hydro_3_C_sf"/>
</dbReference>
<dbReference type="FunFam" id="2.60.40.10:FF:000495">
    <property type="entry name" value="Periplasmic beta-glucosidase"/>
    <property type="match status" value="1"/>
</dbReference>
<evidence type="ECO:0000256" key="3">
    <source>
        <dbReference type="ARBA" id="ARBA00012744"/>
    </source>
</evidence>
<dbReference type="PROSITE" id="PS00775">
    <property type="entry name" value="GLYCOSYL_HYDROL_F3"/>
    <property type="match status" value="1"/>
</dbReference>
<dbReference type="FunFam" id="3.20.20.300:FF:000005">
    <property type="entry name" value="Periplasmic beta-glucosidase"/>
    <property type="match status" value="1"/>
</dbReference>